<dbReference type="Pfam" id="PF04749">
    <property type="entry name" value="PLAC8"/>
    <property type="match status" value="1"/>
</dbReference>
<protein>
    <recommendedName>
        <fullName evidence="4">PLAC8 family protein</fullName>
    </recommendedName>
</protein>
<dbReference type="InterPro" id="IPR006461">
    <property type="entry name" value="PLAC_motif_containing"/>
</dbReference>
<feature type="transmembrane region" description="Helical" evidence="1">
    <location>
        <begin position="87"/>
        <end position="106"/>
    </location>
</feature>
<evidence type="ECO:0008006" key="4">
    <source>
        <dbReference type="Google" id="ProtNLM"/>
    </source>
</evidence>
<evidence type="ECO:0000313" key="2">
    <source>
        <dbReference type="EMBL" id="KAJ0408239.1"/>
    </source>
</evidence>
<dbReference type="PANTHER" id="PTHR15907">
    <property type="entry name" value="DUF614 FAMILY PROTEIN-RELATED"/>
    <property type="match status" value="1"/>
</dbReference>
<dbReference type="AlphaFoldDB" id="A0AAD5MA32"/>
<evidence type="ECO:0000313" key="3">
    <source>
        <dbReference type="Proteomes" id="UP001209570"/>
    </source>
</evidence>
<gene>
    <name evidence="2" type="ORF">P43SY_004397</name>
</gene>
<proteinExistence type="predicted"/>
<sequence length="225" mass="24646">MQAPATPTKLQPVGSFVVEPVTPQMAYAVHVDGPSLAVPAVREGGWDTGFFGCFSSMVPNCCMVYCLPCVSLAQISQRIGMAKYSTVLLGLGLLWLVELMFQIMFIPQYRWAYSWDDHYYDDYNSRVGYITVSSSDSVGYTALLAASVSTQLMSLTGLVIILVTWSLRGRIRERFQIPGSCVTDCCASFFCTCCAIAQMATHVKSYKPGSCDFGPVDTLPGYLPN</sequence>
<feature type="transmembrane region" description="Helical" evidence="1">
    <location>
        <begin position="142"/>
        <end position="167"/>
    </location>
</feature>
<dbReference type="EMBL" id="JAKCXM010000013">
    <property type="protein sequence ID" value="KAJ0408239.1"/>
    <property type="molecule type" value="Genomic_DNA"/>
</dbReference>
<keyword evidence="3" id="KW-1185">Reference proteome</keyword>
<comment type="caution">
    <text evidence="2">The sequence shown here is derived from an EMBL/GenBank/DDBJ whole genome shotgun (WGS) entry which is preliminary data.</text>
</comment>
<keyword evidence="1" id="KW-0812">Transmembrane</keyword>
<reference evidence="2" key="1">
    <citation type="submission" date="2021-12" db="EMBL/GenBank/DDBJ databases">
        <title>Prjna785345.</title>
        <authorList>
            <person name="Rujirawat T."/>
            <person name="Krajaejun T."/>
        </authorList>
    </citation>
    <scope>NUCLEOTIDE SEQUENCE</scope>
    <source>
        <strain evidence="2">Pi057C3</strain>
    </source>
</reference>
<name>A0AAD5MA32_PYTIN</name>
<dbReference type="NCBIfam" id="TIGR01571">
    <property type="entry name" value="A_thal_Cys_rich"/>
    <property type="match status" value="1"/>
</dbReference>
<accession>A0AAD5MA32</accession>
<keyword evidence="1" id="KW-0472">Membrane</keyword>
<dbReference type="Proteomes" id="UP001209570">
    <property type="component" value="Unassembled WGS sequence"/>
</dbReference>
<keyword evidence="1" id="KW-1133">Transmembrane helix</keyword>
<evidence type="ECO:0000256" key="1">
    <source>
        <dbReference type="SAM" id="Phobius"/>
    </source>
</evidence>
<organism evidence="2 3">
    <name type="scientific">Pythium insidiosum</name>
    <name type="common">Pythiosis disease agent</name>
    <dbReference type="NCBI Taxonomy" id="114742"/>
    <lineage>
        <taxon>Eukaryota</taxon>
        <taxon>Sar</taxon>
        <taxon>Stramenopiles</taxon>
        <taxon>Oomycota</taxon>
        <taxon>Peronosporomycetes</taxon>
        <taxon>Pythiales</taxon>
        <taxon>Pythiaceae</taxon>
        <taxon>Pythium</taxon>
    </lineage>
</organism>